<keyword evidence="3" id="KW-0223">Dioxygenase</keyword>
<feature type="compositionally biased region" description="Basic and acidic residues" evidence="6">
    <location>
        <begin position="11"/>
        <end position="25"/>
    </location>
</feature>
<dbReference type="EMBL" id="HBGN01002256">
    <property type="protein sequence ID" value="CAD9315111.1"/>
    <property type="molecule type" value="Transcribed_RNA"/>
</dbReference>
<gene>
    <name evidence="9" type="ORF">DBRI1063_LOCUS1517</name>
</gene>
<evidence type="ECO:0000259" key="8">
    <source>
        <dbReference type="PROSITE" id="PS51471"/>
    </source>
</evidence>
<keyword evidence="7" id="KW-0472">Membrane</keyword>
<dbReference type="PANTHER" id="PTHR10869:SF246">
    <property type="entry name" value="TRANSMEMBRANE PROLYL 4-HYDROXYLASE"/>
    <property type="match status" value="1"/>
</dbReference>
<keyword evidence="7" id="KW-1133">Transmembrane helix</keyword>
<protein>
    <recommendedName>
        <fullName evidence="8">Fe2OG dioxygenase domain-containing protein</fullName>
    </recommendedName>
</protein>
<dbReference type="Pfam" id="PF13640">
    <property type="entry name" value="2OG-FeII_Oxy_3"/>
    <property type="match status" value="1"/>
</dbReference>
<dbReference type="InterPro" id="IPR045054">
    <property type="entry name" value="P4HA-like"/>
</dbReference>
<dbReference type="InterPro" id="IPR006620">
    <property type="entry name" value="Pro_4_hyd_alph"/>
</dbReference>
<dbReference type="PROSITE" id="PS51471">
    <property type="entry name" value="FE2OG_OXY"/>
    <property type="match status" value="1"/>
</dbReference>
<dbReference type="Gene3D" id="2.60.120.620">
    <property type="entry name" value="q2cbj1_9rhob like domain"/>
    <property type="match status" value="1"/>
</dbReference>
<evidence type="ECO:0000256" key="5">
    <source>
        <dbReference type="ARBA" id="ARBA00023004"/>
    </source>
</evidence>
<keyword evidence="5" id="KW-0408">Iron</keyword>
<dbReference type="InterPro" id="IPR044862">
    <property type="entry name" value="Pro_4_hyd_alph_FE2OG_OXY"/>
</dbReference>
<accession>A0A7S1W012</accession>
<evidence type="ECO:0000256" key="2">
    <source>
        <dbReference type="ARBA" id="ARBA00022723"/>
    </source>
</evidence>
<evidence type="ECO:0000256" key="3">
    <source>
        <dbReference type="ARBA" id="ARBA00022964"/>
    </source>
</evidence>
<feature type="transmembrane region" description="Helical" evidence="7">
    <location>
        <begin position="49"/>
        <end position="72"/>
    </location>
</feature>
<keyword evidence="2" id="KW-0479">Metal-binding</keyword>
<proteinExistence type="predicted"/>
<evidence type="ECO:0000313" key="9">
    <source>
        <dbReference type="EMBL" id="CAD9315111.1"/>
    </source>
</evidence>
<dbReference type="GO" id="GO:0004656">
    <property type="term" value="F:procollagen-proline 4-dioxygenase activity"/>
    <property type="evidence" value="ECO:0007669"/>
    <property type="project" value="TreeGrafter"/>
</dbReference>
<organism evidence="9">
    <name type="scientific">Ditylum brightwellii</name>
    <dbReference type="NCBI Taxonomy" id="49249"/>
    <lineage>
        <taxon>Eukaryota</taxon>
        <taxon>Sar</taxon>
        <taxon>Stramenopiles</taxon>
        <taxon>Ochrophyta</taxon>
        <taxon>Bacillariophyta</taxon>
        <taxon>Mediophyceae</taxon>
        <taxon>Lithodesmiophycidae</taxon>
        <taxon>Lithodesmiales</taxon>
        <taxon>Lithodesmiaceae</taxon>
        <taxon>Ditylum</taxon>
    </lineage>
</organism>
<name>A0A7S1W012_9STRA</name>
<feature type="domain" description="Fe2OG dioxygenase" evidence="8">
    <location>
        <begin position="364"/>
        <end position="492"/>
    </location>
</feature>
<evidence type="ECO:0000256" key="4">
    <source>
        <dbReference type="ARBA" id="ARBA00023002"/>
    </source>
</evidence>
<evidence type="ECO:0000256" key="1">
    <source>
        <dbReference type="ARBA" id="ARBA00001961"/>
    </source>
</evidence>
<reference evidence="9" key="1">
    <citation type="submission" date="2021-01" db="EMBL/GenBank/DDBJ databases">
        <authorList>
            <person name="Corre E."/>
            <person name="Pelletier E."/>
            <person name="Niang G."/>
            <person name="Scheremetjew M."/>
            <person name="Finn R."/>
            <person name="Kale V."/>
            <person name="Holt S."/>
            <person name="Cochrane G."/>
            <person name="Meng A."/>
            <person name="Brown T."/>
            <person name="Cohen L."/>
        </authorList>
    </citation>
    <scope>NUCLEOTIDE SEQUENCE</scope>
    <source>
        <strain evidence="9">Pop2</strain>
    </source>
</reference>
<dbReference type="GO" id="GO:0005506">
    <property type="term" value="F:iron ion binding"/>
    <property type="evidence" value="ECO:0007669"/>
    <property type="project" value="InterPro"/>
</dbReference>
<evidence type="ECO:0000256" key="6">
    <source>
        <dbReference type="SAM" id="MobiDB-lite"/>
    </source>
</evidence>
<dbReference type="SMART" id="SM00702">
    <property type="entry name" value="P4Hc"/>
    <property type="match status" value="1"/>
</dbReference>
<sequence>MAMNSAATNSKPKERSKTSNNDTKKATNGAKSNGKKIEMKTEALTSMSWLQLFIVLLSLIAGIFTPPILSFLNVEETLFSTKLKNDHATKVSSSAKIEKKLPDIPPLPSRVLCNEETLSQFLHKSPVNGLHIVCFDQMEPSSADNEEEDKVRLTLYADAVAGGKEQITISKKDLKWDRLKTTLAVELELEHPGPLQQPWAVFTTKGERIVGVEDVLTTDLSSTKSEMFIAESLLASNTVVLTGGGQWVWPGVKVGFKREVELYSIMPGDVSSHPNTTTIIETLSLSPLVLSVHKFLSDEECGHVRMRSEPSMKYSKVTLKDADIGKEASEWRTSQNTFLRSDGDAVMRDLEYRTASLTRVPRGHQEHLQVLRYGNTEFYSAHHDFFDPAHYRQDKNTLQLIQNGKRNRMATVFWYLSDVEEGGETIFPLHNGLPFPRSFKDCSRGLKVKPEKGKVIIFYSLDAAGHMDEKSLHGACPVKEGIKWAANKWVWNDAVGFL</sequence>
<keyword evidence="4" id="KW-0560">Oxidoreductase</keyword>
<feature type="compositionally biased region" description="Polar residues" evidence="6">
    <location>
        <begin position="1"/>
        <end position="10"/>
    </location>
</feature>
<dbReference type="PANTHER" id="PTHR10869">
    <property type="entry name" value="PROLYL 4-HYDROXYLASE ALPHA SUBUNIT"/>
    <property type="match status" value="1"/>
</dbReference>
<comment type="cofactor">
    <cofactor evidence="1">
        <name>L-ascorbate</name>
        <dbReference type="ChEBI" id="CHEBI:38290"/>
    </cofactor>
</comment>
<dbReference type="GO" id="GO:0005783">
    <property type="term" value="C:endoplasmic reticulum"/>
    <property type="evidence" value="ECO:0007669"/>
    <property type="project" value="TreeGrafter"/>
</dbReference>
<dbReference type="InterPro" id="IPR005123">
    <property type="entry name" value="Oxoglu/Fe-dep_dioxygenase_dom"/>
</dbReference>
<dbReference type="AlphaFoldDB" id="A0A7S1W012"/>
<dbReference type="GO" id="GO:0031418">
    <property type="term" value="F:L-ascorbic acid binding"/>
    <property type="evidence" value="ECO:0007669"/>
    <property type="project" value="InterPro"/>
</dbReference>
<keyword evidence="7" id="KW-0812">Transmembrane</keyword>
<feature type="region of interest" description="Disordered" evidence="6">
    <location>
        <begin position="1"/>
        <end position="34"/>
    </location>
</feature>
<evidence type="ECO:0000256" key="7">
    <source>
        <dbReference type="SAM" id="Phobius"/>
    </source>
</evidence>